<dbReference type="InterPro" id="IPR036291">
    <property type="entry name" value="NAD(P)-bd_dom_sf"/>
</dbReference>
<name>G0IUV6_CYCMS</name>
<dbReference type="CDD" id="cd05233">
    <property type="entry name" value="SDR_c"/>
    <property type="match status" value="1"/>
</dbReference>
<dbReference type="PANTHER" id="PTHR43639">
    <property type="entry name" value="OXIDOREDUCTASE, SHORT-CHAIN DEHYDROGENASE/REDUCTASE FAMILY (AFU_ORTHOLOGUE AFUA_5G02870)"/>
    <property type="match status" value="1"/>
</dbReference>
<evidence type="ECO:0000313" key="3">
    <source>
        <dbReference type="EMBL" id="AEL26180.1"/>
    </source>
</evidence>
<dbReference type="PRINTS" id="PR00081">
    <property type="entry name" value="GDHRDH"/>
</dbReference>
<dbReference type="SUPFAM" id="SSF51735">
    <property type="entry name" value="NAD(P)-binding Rossmann-fold domains"/>
    <property type="match status" value="1"/>
</dbReference>
<dbReference type="HOGENOM" id="CLU_010194_2_10_10"/>
<dbReference type="EMBL" id="CP002955">
    <property type="protein sequence ID" value="AEL26180.1"/>
    <property type="molecule type" value="Genomic_DNA"/>
</dbReference>
<organism evidence="3 4">
    <name type="scientific">Cyclobacterium marinum (strain ATCC 25205 / DSM 745 / LMG 13164 / NCIMB 1802)</name>
    <name type="common">Flectobacillus marinus</name>
    <dbReference type="NCBI Taxonomy" id="880070"/>
    <lineage>
        <taxon>Bacteria</taxon>
        <taxon>Pseudomonadati</taxon>
        <taxon>Bacteroidota</taxon>
        <taxon>Cytophagia</taxon>
        <taxon>Cytophagales</taxon>
        <taxon>Cyclobacteriaceae</taxon>
        <taxon>Cyclobacterium</taxon>
    </lineage>
</organism>
<evidence type="ECO:0000256" key="1">
    <source>
        <dbReference type="ARBA" id="ARBA00006484"/>
    </source>
</evidence>
<sequence length="275" mass="29760">MMKSEADNRQRVIIVTGACRGIGKAITETFVDNGDLVAMVSENKNELLKTAASVSNPNNVLVLDGDLAIDDFVDEIVEATYSKWGKIDVLINNAAWRTIETLNTISRENWEKTLKVCLTSPVFLSKMAAKKMKSGNRGGVIIHLSSVMANRAGGTSPAYIAAKGALLSLTYEMAALYGPSGIRVLAVCPGNVTTAMSSDFKDSKGSNISQLLVEEMEDMTPLQRSASPEEIAEGVFWLSSNKASFINGTSLDIDGGFAHNFNSYKSKKKQFPNEF</sequence>
<dbReference type="RefSeq" id="WP_014020473.1">
    <property type="nucleotide sequence ID" value="NC_015914.1"/>
</dbReference>
<evidence type="ECO:0000313" key="4">
    <source>
        <dbReference type="Proteomes" id="UP000001635"/>
    </source>
</evidence>
<dbReference type="Proteomes" id="UP000001635">
    <property type="component" value="Chromosome"/>
</dbReference>
<dbReference type="Gene3D" id="3.40.50.720">
    <property type="entry name" value="NAD(P)-binding Rossmann-like Domain"/>
    <property type="match status" value="1"/>
</dbReference>
<reference evidence="4" key="1">
    <citation type="submission" date="2011-07" db="EMBL/GenBank/DDBJ databases">
        <title>The complete genome of Cyclobacterium marinum DSM 745.</title>
        <authorList>
            <person name="Lucas S."/>
            <person name="Han J."/>
            <person name="Lapidus A."/>
            <person name="Bruce D."/>
            <person name="Goodwin L."/>
            <person name="Pitluck S."/>
            <person name="Peters L."/>
            <person name="Kyrpides N."/>
            <person name="Mavromatis K."/>
            <person name="Ivanova N."/>
            <person name="Ovchinnikova G."/>
            <person name="Chertkov O."/>
            <person name="Detter J.C."/>
            <person name="Tapia R."/>
            <person name="Han C."/>
            <person name="Land M."/>
            <person name="Hauser L."/>
            <person name="Markowitz V."/>
            <person name="Cheng J.-F."/>
            <person name="Hugenholtz P."/>
            <person name="Woyke T."/>
            <person name="Wu D."/>
            <person name="Tindall B."/>
            <person name="Schuetze A."/>
            <person name="Brambilla E."/>
            <person name="Klenk H.-P."/>
            <person name="Eisen J.A."/>
        </authorList>
    </citation>
    <scope>NUCLEOTIDE SEQUENCE [LARGE SCALE GENOMIC DNA]</scope>
    <source>
        <strain evidence="4">ATCC 25205 / DSM 745 / LMG 13164 / NCIMB 1802</strain>
    </source>
</reference>
<proteinExistence type="inferred from homology"/>
<evidence type="ECO:0000256" key="2">
    <source>
        <dbReference type="ARBA" id="ARBA00023002"/>
    </source>
</evidence>
<dbReference type="FunFam" id="3.40.50.720:FF:000084">
    <property type="entry name" value="Short-chain dehydrogenase reductase"/>
    <property type="match status" value="1"/>
</dbReference>
<dbReference type="PANTHER" id="PTHR43639:SF1">
    <property type="entry name" value="SHORT-CHAIN DEHYDROGENASE_REDUCTASE FAMILY PROTEIN"/>
    <property type="match status" value="1"/>
</dbReference>
<dbReference type="STRING" id="880070.Cycma_2438"/>
<dbReference type="GO" id="GO:0016491">
    <property type="term" value="F:oxidoreductase activity"/>
    <property type="evidence" value="ECO:0007669"/>
    <property type="project" value="UniProtKB-KW"/>
</dbReference>
<dbReference type="KEGG" id="cmr:Cycma_2438"/>
<accession>G0IUV6</accession>
<dbReference type="Pfam" id="PF13561">
    <property type="entry name" value="adh_short_C2"/>
    <property type="match status" value="1"/>
</dbReference>
<dbReference type="PRINTS" id="PR00080">
    <property type="entry name" value="SDRFAMILY"/>
</dbReference>
<gene>
    <name evidence="3" type="ordered locus">Cycma_2438</name>
</gene>
<protein>
    <submittedName>
        <fullName evidence="3">Short-chain dehydrogenase/reductase SDR</fullName>
    </submittedName>
</protein>
<comment type="similarity">
    <text evidence="1">Belongs to the short-chain dehydrogenases/reductases (SDR) family.</text>
</comment>
<dbReference type="AlphaFoldDB" id="G0IUV6"/>
<keyword evidence="2" id="KW-0560">Oxidoreductase</keyword>
<dbReference type="InterPro" id="IPR002347">
    <property type="entry name" value="SDR_fam"/>
</dbReference>
<keyword evidence="4" id="KW-1185">Reference proteome</keyword>
<dbReference type="eggNOG" id="COG1028">
    <property type="taxonomic scope" value="Bacteria"/>
</dbReference>